<evidence type="ECO:0000259" key="2">
    <source>
        <dbReference type="PROSITE" id="PS51184"/>
    </source>
</evidence>
<feature type="compositionally biased region" description="Polar residues" evidence="1">
    <location>
        <begin position="595"/>
        <end position="605"/>
    </location>
</feature>
<proteinExistence type="predicted"/>
<evidence type="ECO:0000313" key="4">
    <source>
        <dbReference type="Proteomes" id="UP001530377"/>
    </source>
</evidence>
<sequence length="639" mass="68372">MSAKANRRTTDPPVVVVHDPGTNNDSSPPPKKRARETDGRDHHDDDGPRRRIPPPRGGGGCRVGGTRSFRPDSTALLDDMLHPMSVDEFLDSHFRNNAVHVNRRGLTRGERVGMVGDICENYLFGLDVRRIFEETSSENVFLWLRHPLSPSSSSSAKSSSSLRPPPPPPPLDSVEISDPSAAYKLHVSGNHPAYCRAPPRLERLLVSSLLRSTGLGGGHYYPPHNHDNDNDDDDDDNTNVSTTTAIGGGGTTLGRGEVELFVSTTATANTNNPTPRPPSGYDGRNGGIGAPPRVRRAATIGWHTDFQENFTIQLSGSKRWTLRRGRVCHPLTGTTPHFALRDYTVVENQLKAARLCSRHPPPPHTHTSHSSSSSSEKDDDDGKNDDDSLPSSSSGGYGFAYDDDNAVGDEMTITLYPGDVLYFPAGMWHTVETLEAGISLNVSLMGTSYAKLVCEGLQHLLLGSDDGGWREIVSSRPTSKGGKGDDGIKEMASVRLAPLLAKLGRLVDHFVENQGGARSLLPPALCHPPFPPPPPSLSGTEDDDGGASEEGEDGGRCGSDGSDGGGREEPHDDDDDDGDPSLPPGVVVAIDDFTGPSSWDSSRPTNAKLVRNPLATLMAMSDITSGVGDNNQAINNIDA</sequence>
<dbReference type="EMBL" id="JALLPB020000495">
    <property type="protein sequence ID" value="KAL3808536.1"/>
    <property type="molecule type" value="Genomic_DNA"/>
</dbReference>
<feature type="region of interest" description="Disordered" evidence="1">
    <location>
        <begin position="217"/>
        <end position="291"/>
    </location>
</feature>
<dbReference type="InterPro" id="IPR003347">
    <property type="entry name" value="JmjC_dom"/>
</dbReference>
<feature type="region of interest" description="Disordered" evidence="1">
    <location>
        <begin position="522"/>
        <end position="606"/>
    </location>
</feature>
<dbReference type="PROSITE" id="PS51184">
    <property type="entry name" value="JMJC"/>
    <property type="match status" value="1"/>
</dbReference>
<protein>
    <recommendedName>
        <fullName evidence="2">JmjC domain-containing protein</fullName>
    </recommendedName>
</protein>
<accession>A0ABD3RAZ2</accession>
<feature type="compositionally biased region" description="Acidic residues" evidence="1">
    <location>
        <begin position="377"/>
        <end position="388"/>
    </location>
</feature>
<reference evidence="3 4" key="1">
    <citation type="submission" date="2024-10" db="EMBL/GenBank/DDBJ databases">
        <title>Updated reference genomes for cyclostephanoid diatoms.</title>
        <authorList>
            <person name="Roberts W.R."/>
            <person name="Alverson A.J."/>
        </authorList>
    </citation>
    <scope>NUCLEOTIDE SEQUENCE [LARGE SCALE GENOMIC DNA]</scope>
    <source>
        <strain evidence="3 4">AJA228-03</strain>
    </source>
</reference>
<dbReference type="PANTHER" id="PTHR12461:SF105">
    <property type="entry name" value="HYPOXIA-INDUCIBLE FACTOR 1-ALPHA INHIBITOR"/>
    <property type="match status" value="1"/>
</dbReference>
<name>A0ABD3RAZ2_9STRA</name>
<feature type="compositionally biased region" description="Pro residues" evidence="1">
    <location>
        <begin position="525"/>
        <end position="536"/>
    </location>
</feature>
<evidence type="ECO:0000313" key="3">
    <source>
        <dbReference type="EMBL" id="KAL3808536.1"/>
    </source>
</evidence>
<feature type="compositionally biased region" description="Acidic residues" evidence="1">
    <location>
        <begin position="540"/>
        <end position="552"/>
    </location>
</feature>
<organism evidence="3 4">
    <name type="scientific">Cyclostephanos tholiformis</name>
    <dbReference type="NCBI Taxonomy" id="382380"/>
    <lineage>
        <taxon>Eukaryota</taxon>
        <taxon>Sar</taxon>
        <taxon>Stramenopiles</taxon>
        <taxon>Ochrophyta</taxon>
        <taxon>Bacillariophyta</taxon>
        <taxon>Coscinodiscophyceae</taxon>
        <taxon>Thalassiosirophycidae</taxon>
        <taxon>Stephanodiscales</taxon>
        <taxon>Stephanodiscaceae</taxon>
        <taxon>Cyclostephanos</taxon>
    </lineage>
</organism>
<dbReference type="Pfam" id="PF13621">
    <property type="entry name" value="Cupin_8"/>
    <property type="match status" value="1"/>
</dbReference>
<comment type="caution">
    <text evidence="3">The sequence shown here is derived from an EMBL/GenBank/DDBJ whole genome shotgun (WGS) entry which is preliminary data.</text>
</comment>
<dbReference type="Gene3D" id="2.60.120.650">
    <property type="entry name" value="Cupin"/>
    <property type="match status" value="1"/>
</dbReference>
<feature type="compositionally biased region" description="Basic and acidic residues" evidence="1">
    <location>
        <begin position="35"/>
        <end position="49"/>
    </location>
</feature>
<feature type="compositionally biased region" description="Low complexity" evidence="1">
    <location>
        <begin position="264"/>
        <end position="273"/>
    </location>
</feature>
<gene>
    <name evidence="3" type="ORF">ACHAXA_002703</name>
</gene>
<dbReference type="Proteomes" id="UP001530377">
    <property type="component" value="Unassembled WGS sequence"/>
</dbReference>
<dbReference type="PANTHER" id="PTHR12461">
    <property type="entry name" value="HYPOXIA-INDUCIBLE FACTOR 1 ALPHA INHIBITOR-RELATED"/>
    <property type="match status" value="1"/>
</dbReference>
<feature type="domain" description="JmjC" evidence="2">
    <location>
        <begin position="211"/>
        <end position="461"/>
    </location>
</feature>
<feature type="region of interest" description="Disordered" evidence="1">
    <location>
        <begin position="150"/>
        <end position="176"/>
    </location>
</feature>
<keyword evidence="4" id="KW-1185">Reference proteome</keyword>
<dbReference type="SUPFAM" id="SSF51197">
    <property type="entry name" value="Clavaminate synthase-like"/>
    <property type="match status" value="1"/>
</dbReference>
<dbReference type="InterPro" id="IPR041667">
    <property type="entry name" value="Cupin_8"/>
</dbReference>
<dbReference type="AlphaFoldDB" id="A0ABD3RAZ2"/>
<feature type="region of interest" description="Disordered" evidence="1">
    <location>
        <begin position="1"/>
        <end position="70"/>
    </location>
</feature>
<feature type="compositionally biased region" description="Low complexity" evidence="1">
    <location>
        <begin position="150"/>
        <end position="162"/>
    </location>
</feature>
<evidence type="ECO:0000256" key="1">
    <source>
        <dbReference type="SAM" id="MobiDB-lite"/>
    </source>
</evidence>
<feature type="region of interest" description="Disordered" evidence="1">
    <location>
        <begin position="356"/>
        <end position="397"/>
    </location>
</feature>